<keyword evidence="2" id="KW-1133">Transmembrane helix</keyword>
<feature type="compositionally biased region" description="Low complexity" evidence="1">
    <location>
        <begin position="1243"/>
        <end position="1272"/>
    </location>
</feature>
<feature type="transmembrane region" description="Helical" evidence="2">
    <location>
        <begin position="99"/>
        <end position="121"/>
    </location>
</feature>
<feature type="transmembrane region" description="Helical" evidence="2">
    <location>
        <begin position="142"/>
        <end position="165"/>
    </location>
</feature>
<evidence type="ECO:0000256" key="2">
    <source>
        <dbReference type="SAM" id="Phobius"/>
    </source>
</evidence>
<feature type="signal peptide" evidence="3">
    <location>
        <begin position="1"/>
        <end position="24"/>
    </location>
</feature>
<dbReference type="HOGENOM" id="CLU_254885_0_0_1"/>
<name>A0A0D3KQV5_EMIH1</name>
<proteinExistence type="predicted"/>
<dbReference type="PaxDb" id="2903-EOD38140"/>
<keyword evidence="2" id="KW-0812">Transmembrane</keyword>
<feature type="region of interest" description="Disordered" evidence="1">
    <location>
        <begin position="1038"/>
        <end position="1068"/>
    </location>
</feature>
<evidence type="ECO:0000313" key="4">
    <source>
        <dbReference type="EnsemblProtists" id="EOD38140"/>
    </source>
</evidence>
<evidence type="ECO:0000313" key="5">
    <source>
        <dbReference type="Proteomes" id="UP000013827"/>
    </source>
</evidence>
<reference evidence="5" key="1">
    <citation type="journal article" date="2013" name="Nature">
        <title>Pan genome of the phytoplankton Emiliania underpins its global distribution.</title>
        <authorList>
            <person name="Read B.A."/>
            <person name="Kegel J."/>
            <person name="Klute M.J."/>
            <person name="Kuo A."/>
            <person name="Lefebvre S.C."/>
            <person name="Maumus F."/>
            <person name="Mayer C."/>
            <person name="Miller J."/>
            <person name="Monier A."/>
            <person name="Salamov A."/>
            <person name="Young J."/>
            <person name="Aguilar M."/>
            <person name="Claverie J.M."/>
            <person name="Frickenhaus S."/>
            <person name="Gonzalez K."/>
            <person name="Herman E.K."/>
            <person name="Lin Y.C."/>
            <person name="Napier J."/>
            <person name="Ogata H."/>
            <person name="Sarno A.F."/>
            <person name="Shmutz J."/>
            <person name="Schroeder D."/>
            <person name="de Vargas C."/>
            <person name="Verret F."/>
            <person name="von Dassow P."/>
            <person name="Valentin K."/>
            <person name="Van de Peer Y."/>
            <person name="Wheeler G."/>
            <person name="Dacks J.B."/>
            <person name="Delwiche C.F."/>
            <person name="Dyhrman S.T."/>
            <person name="Glockner G."/>
            <person name="John U."/>
            <person name="Richards T."/>
            <person name="Worden A.Z."/>
            <person name="Zhang X."/>
            <person name="Grigoriev I.V."/>
            <person name="Allen A.E."/>
            <person name="Bidle K."/>
            <person name="Borodovsky M."/>
            <person name="Bowler C."/>
            <person name="Brownlee C."/>
            <person name="Cock J.M."/>
            <person name="Elias M."/>
            <person name="Gladyshev V.N."/>
            <person name="Groth M."/>
            <person name="Guda C."/>
            <person name="Hadaegh A."/>
            <person name="Iglesias-Rodriguez M.D."/>
            <person name="Jenkins J."/>
            <person name="Jones B.M."/>
            <person name="Lawson T."/>
            <person name="Leese F."/>
            <person name="Lindquist E."/>
            <person name="Lobanov A."/>
            <person name="Lomsadze A."/>
            <person name="Malik S.B."/>
            <person name="Marsh M.E."/>
            <person name="Mackinder L."/>
            <person name="Mock T."/>
            <person name="Mueller-Roeber B."/>
            <person name="Pagarete A."/>
            <person name="Parker M."/>
            <person name="Probert I."/>
            <person name="Quesneville H."/>
            <person name="Raines C."/>
            <person name="Rensing S.A."/>
            <person name="Riano-Pachon D.M."/>
            <person name="Richier S."/>
            <person name="Rokitta S."/>
            <person name="Shiraiwa Y."/>
            <person name="Soanes D.M."/>
            <person name="van der Giezen M."/>
            <person name="Wahlund T.M."/>
            <person name="Williams B."/>
            <person name="Wilson W."/>
            <person name="Wolfe G."/>
            <person name="Wurch L.L."/>
        </authorList>
    </citation>
    <scope>NUCLEOTIDE SEQUENCE</scope>
</reference>
<keyword evidence="3" id="KW-0732">Signal</keyword>
<accession>A0A0D3KQV5</accession>
<reference evidence="4" key="2">
    <citation type="submission" date="2024-10" db="UniProtKB">
        <authorList>
            <consortium name="EnsemblProtists"/>
        </authorList>
    </citation>
    <scope>IDENTIFICATION</scope>
</reference>
<sequence>MDRWSFILGVAVAVILRKVVDVLGEPYHVASSIQVGEPKWVQPIKRLMDGGHEANRQLAVGDVLSAVAAQQLHHAHTLANALSASIEAPLALRSAVVGLGVRVLLALAAVWSMAPIARAGVRRLSRPRPAMRSWLAQVEQRLLGSPWLGCLVTGLILAAAVAVIVQAAPPPPPSPPAAAEWHERATHPSAVRPPQEGACAASRARGPVWRGAAVGSAFWRRLVGAKADGCCGSEGCAAPDGSGDEAGLPLLSALTRLLGGGYRRLAAALRQLRPALCCLGVQASLASLLLLAMRLRQRLQQRDSSNYAKRGAALVDAREPEPVNLESKILDLADQSRRRRMAGLYGLRRLGAAAQLLLCLSVGRTCWLLLSLALVRDDATETSFVDAMTFTSIAPRVERLLSAATRGLAIFPPGYVFWYAAALELLNCRGPRLAQMALLGTGLGVSQVLGSATSLAPSAATAALWRGWAEQARALVPLVALLQSAGSFDAPPPRCLLLLAAPDVTARNASLRGLDSLLRLKRMHSRVRAAASKASESASLNFLARLLGEGGPIHTALLTSGGSPLPSELLPVARLLLDHSHRVANEPRIGSAVAQLWPMGGSLLASLLHDVFLSQHGRWMLRRGLCALQAQEEEMAPPDEVRFPRELLHGLKKWTLMPAVGVRGCVVAHDDLKADSAVPASRIFSMRDDPRTGQPLPWTPVIRVAARCYTTLGKDGQPVRLVLDTKNLVRIRRVGYFTEASLFNARVTAAGLAVRAAERTESAARVLLAKDDAEQEAEFNFITLIDLPVPPWRMPLHVWMRGMQVDLTMVGSARQGEKLLSLEWEAASPEDEARGRVGSVIICLDRLNGEVRLPEIGLRLLGTERHKDLRAKGRNGKIVARLRLAIEKGGALAPAGTQPAALGPGLYLTASSTVKGGTRTGLVRLAASASGLISAFTPEWMANKLWRPVLTSIEEAIVENNQSNPVLLVQELHLLADVATYLQRAMRRQADRETALEQSLKVKYARRLLARAKALMSLAAVASSSRATAARLRPRRSLGGALSDSSGAVLQARPQRHRSLEEGGRASLSDGWQSRRSILRASQAAAAGWRRVYVVLGGGRLREYRNLQAARDDIVSRLAQRGSDVRAARVGREWCLELDVQGLMKALERKTYACETQEGRRRWADCARLEARTPARLSLESAIGQAGHSITSAFSHLRLPLGLRRAHVAPFEEGAATPTRTPPSPVFLSACSHAAAPRGGSRPASPAADPAAEPSEGQARASTASSAPRRLAGACSSATGTEWCKPLPLPPSLAALEPAQRLSGRSPSSPRWQRLAQAKLEEIGKEISKTSEEIGKAAQAKLDEIGKAAGSSQRKAQERVSALVHFAQEQEIPEASRRVPPPLARTLHFSVE</sequence>
<keyword evidence="2" id="KW-0472">Membrane</keyword>
<feature type="compositionally biased region" description="Low complexity" evidence="1">
    <location>
        <begin position="1038"/>
        <end position="1048"/>
    </location>
</feature>
<evidence type="ECO:0000256" key="3">
    <source>
        <dbReference type="SAM" id="SignalP"/>
    </source>
</evidence>
<feature type="region of interest" description="Disordered" evidence="1">
    <location>
        <begin position="1234"/>
        <end position="1272"/>
    </location>
</feature>
<dbReference type="GeneID" id="17283410"/>
<dbReference type="RefSeq" id="XP_005790569.1">
    <property type="nucleotide sequence ID" value="XM_005790512.1"/>
</dbReference>
<dbReference type="KEGG" id="ehx:EMIHUDRAFT_449012"/>
<evidence type="ECO:0000256" key="1">
    <source>
        <dbReference type="SAM" id="MobiDB-lite"/>
    </source>
</evidence>
<feature type="chain" id="PRO_5044252200" evidence="3">
    <location>
        <begin position="25"/>
        <end position="1392"/>
    </location>
</feature>
<protein>
    <submittedName>
        <fullName evidence="4">Uncharacterized protein</fullName>
    </submittedName>
</protein>
<dbReference type="EnsemblProtists" id="EOD38140">
    <property type="protein sequence ID" value="EOD38140"/>
    <property type="gene ID" value="EMIHUDRAFT_449012"/>
</dbReference>
<keyword evidence="5" id="KW-1185">Reference proteome</keyword>
<dbReference type="Proteomes" id="UP000013827">
    <property type="component" value="Unassembled WGS sequence"/>
</dbReference>
<organism evidence="4 5">
    <name type="scientific">Emiliania huxleyi (strain CCMP1516)</name>
    <dbReference type="NCBI Taxonomy" id="280463"/>
    <lineage>
        <taxon>Eukaryota</taxon>
        <taxon>Haptista</taxon>
        <taxon>Haptophyta</taxon>
        <taxon>Prymnesiophyceae</taxon>
        <taxon>Isochrysidales</taxon>
        <taxon>Noelaerhabdaceae</taxon>
        <taxon>Emiliania</taxon>
    </lineage>
</organism>